<dbReference type="PANTHER" id="PTHR31621:SF37">
    <property type="entry name" value="OS01G0882400 PROTEIN"/>
    <property type="match status" value="1"/>
</dbReference>
<evidence type="ECO:0000256" key="3">
    <source>
        <dbReference type="ARBA" id="ARBA00022692"/>
    </source>
</evidence>
<comment type="similarity">
    <text evidence="2">Belongs to the plant DMP1 protein family.</text>
</comment>
<evidence type="ECO:0000313" key="9">
    <source>
        <dbReference type="Proteomes" id="UP000515123"/>
    </source>
</evidence>
<reference evidence="10" key="2">
    <citation type="submission" date="2025-04" db="UniProtKB">
        <authorList>
            <consortium name="RefSeq"/>
        </authorList>
    </citation>
    <scope>IDENTIFICATION</scope>
    <source>
        <tissue evidence="10">Leaf</tissue>
    </source>
</reference>
<dbReference type="GO" id="GO:0016020">
    <property type="term" value="C:membrane"/>
    <property type="evidence" value="ECO:0007669"/>
    <property type="project" value="UniProtKB-SubCell"/>
</dbReference>
<dbReference type="GO" id="GO:0005737">
    <property type="term" value="C:cytoplasm"/>
    <property type="evidence" value="ECO:0007669"/>
    <property type="project" value="UniProtKB-ARBA"/>
</dbReference>
<feature type="transmembrane region" description="Helical" evidence="6">
    <location>
        <begin position="143"/>
        <end position="163"/>
    </location>
</feature>
<evidence type="ECO:0000256" key="6">
    <source>
        <dbReference type="SAM" id="Phobius"/>
    </source>
</evidence>
<comment type="subcellular location">
    <subcellularLocation>
        <location evidence="1">Membrane</location>
        <topology evidence="1">Multi-pass membrane protein</topology>
    </subcellularLocation>
</comment>
<dbReference type="Pfam" id="PF05078">
    <property type="entry name" value="DUF679"/>
    <property type="match status" value="1"/>
</dbReference>
<gene>
    <name evidence="10" type="primary">LOC109715763</name>
    <name evidence="7" type="ORF">ACMD2_06608</name>
</gene>
<keyword evidence="5 6" id="KW-0472">Membrane</keyword>
<evidence type="ECO:0000313" key="7">
    <source>
        <dbReference type="EMBL" id="OAY83236.1"/>
    </source>
</evidence>
<dbReference type="GeneID" id="109715763"/>
<reference evidence="7 8" key="1">
    <citation type="journal article" date="2016" name="DNA Res.">
        <title>The draft genome of MD-2 pineapple using hybrid error correction of long reads.</title>
        <authorList>
            <person name="Redwan R.M."/>
            <person name="Saidin A."/>
            <person name="Kumar S.V."/>
        </authorList>
    </citation>
    <scope>NUCLEOTIDE SEQUENCE [LARGE SCALE GENOMIC DNA]</scope>
    <source>
        <strain evidence="8">cv. MD2</strain>
        <tissue evidence="7">Leaf</tissue>
    </source>
</reference>
<dbReference type="PANTHER" id="PTHR31621">
    <property type="entry name" value="PROTEIN DMP3"/>
    <property type="match status" value="1"/>
</dbReference>
<name>A0A199W1V3_ANACO</name>
<dbReference type="Proteomes" id="UP000515123">
    <property type="component" value="Linkage group 1"/>
</dbReference>
<evidence type="ECO:0000313" key="8">
    <source>
        <dbReference type="Proteomes" id="UP000092600"/>
    </source>
</evidence>
<accession>A0A199W1V3</accession>
<keyword evidence="4 6" id="KW-1133">Transmembrane helix</keyword>
<dbReference type="AlphaFoldDB" id="A0A199W1V3"/>
<proteinExistence type="inferred from homology"/>
<evidence type="ECO:0000313" key="10">
    <source>
        <dbReference type="RefSeq" id="XP_020096502.1"/>
    </source>
</evidence>
<evidence type="ECO:0000256" key="4">
    <source>
        <dbReference type="ARBA" id="ARBA00022989"/>
    </source>
</evidence>
<dbReference type="OrthoDB" id="959867at2759"/>
<feature type="transmembrane region" description="Helical" evidence="6">
    <location>
        <begin position="175"/>
        <end position="194"/>
    </location>
</feature>
<sequence>MDDEKDTCRILLEAAVAAAADGDDDDGADEPNIIYVLNLVLSGTARLNVLLPTATILAFAIFAPLLTDDGRCPLQIHRCLTAAFLALCAASCVFFSLTDSFRGPSGRLHYGVATPRGIWAFGVQRRRRKVEDPTAYRLRWWDLFHAVLSVVAFGTFAAVHYDVVGCYYPWMPRKLINTLPLVVGFVVSLLFVLFPSKRRGIGYPFLLQSDAVYLRH</sequence>
<dbReference type="EMBL" id="LSRQ01000366">
    <property type="protein sequence ID" value="OAY83236.1"/>
    <property type="molecule type" value="Genomic_DNA"/>
</dbReference>
<organism evidence="7 8">
    <name type="scientific">Ananas comosus</name>
    <name type="common">Pineapple</name>
    <name type="synonym">Ananas ananas</name>
    <dbReference type="NCBI Taxonomy" id="4615"/>
    <lineage>
        <taxon>Eukaryota</taxon>
        <taxon>Viridiplantae</taxon>
        <taxon>Streptophyta</taxon>
        <taxon>Embryophyta</taxon>
        <taxon>Tracheophyta</taxon>
        <taxon>Spermatophyta</taxon>
        <taxon>Magnoliopsida</taxon>
        <taxon>Liliopsida</taxon>
        <taxon>Poales</taxon>
        <taxon>Bromeliaceae</taxon>
        <taxon>Bromelioideae</taxon>
        <taxon>Ananas</taxon>
    </lineage>
</organism>
<feature type="transmembrane region" description="Helical" evidence="6">
    <location>
        <begin position="79"/>
        <end position="97"/>
    </location>
</feature>
<keyword evidence="3 6" id="KW-0812">Transmembrane</keyword>
<dbReference type="RefSeq" id="XP_020096502.1">
    <property type="nucleotide sequence ID" value="XM_020240913.1"/>
</dbReference>
<dbReference type="InterPro" id="IPR007770">
    <property type="entry name" value="DMP"/>
</dbReference>
<dbReference type="Proteomes" id="UP000092600">
    <property type="component" value="Unassembled WGS sequence"/>
</dbReference>
<keyword evidence="9" id="KW-1185">Reference proteome</keyword>
<dbReference type="GO" id="GO:0010256">
    <property type="term" value="P:endomembrane system organization"/>
    <property type="evidence" value="ECO:0007669"/>
    <property type="project" value="TreeGrafter"/>
</dbReference>
<protein>
    <submittedName>
        <fullName evidence="10">Uncharacterized protein LOC109715763</fullName>
    </submittedName>
</protein>
<evidence type="ECO:0000256" key="5">
    <source>
        <dbReference type="ARBA" id="ARBA00023136"/>
    </source>
</evidence>
<evidence type="ECO:0000256" key="2">
    <source>
        <dbReference type="ARBA" id="ARBA00008707"/>
    </source>
</evidence>
<evidence type="ECO:0000256" key="1">
    <source>
        <dbReference type="ARBA" id="ARBA00004141"/>
    </source>
</evidence>
<feature type="transmembrane region" description="Helical" evidence="6">
    <location>
        <begin position="49"/>
        <end position="67"/>
    </location>
</feature>